<feature type="compositionally biased region" description="Basic and acidic residues" evidence="1">
    <location>
        <begin position="51"/>
        <end position="62"/>
    </location>
</feature>
<sequence length="71" mass="7830">MVDGAGRSRLGDDLHCCGHSWRLHTPTCHYWYPGTRQAAPQECGCDGTVRPAHDETLDDPTRVRPASSPAR</sequence>
<feature type="region of interest" description="Disordered" evidence="1">
    <location>
        <begin position="46"/>
        <end position="71"/>
    </location>
</feature>
<accession>A0AAN2CB03</accession>
<dbReference type="RefSeq" id="WP_317995268.1">
    <property type="nucleotide sequence ID" value="NZ_AP025523.1"/>
</dbReference>
<dbReference type="AlphaFoldDB" id="A0AAN2CB03"/>
<name>A0AAN2CB03_UNVUL</name>
<dbReference type="KEGG" id="vab:WPS_29670"/>
<reference evidence="2 3" key="1">
    <citation type="journal article" date="2022" name="ISME Commun">
        <title>Vulcanimicrobium alpinus gen. nov. sp. nov., the first cultivated representative of the candidate phylum 'Eremiobacterota', is a metabolically versatile aerobic anoxygenic phototroph.</title>
        <authorList>
            <person name="Yabe S."/>
            <person name="Muto K."/>
            <person name="Abe K."/>
            <person name="Yokota A."/>
            <person name="Staudigel H."/>
            <person name="Tebo B.M."/>
        </authorList>
    </citation>
    <scope>NUCLEOTIDE SEQUENCE [LARGE SCALE GENOMIC DNA]</scope>
    <source>
        <strain evidence="2 3">WC8-2</strain>
    </source>
</reference>
<evidence type="ECO:0000313" key="3">
    <source>
        <dbReference type="Proteomes" id="UP001317532"/>
    </source>
</evidence>
<organism evidence="2 3">
    <name type="scientific">Vulcanimicrobium alpinum</name>
    <dbReference type="NCBI Taxonomy" id="3016050"/>
    <lineage>
        <taxon>Bacteria</taxon>
        <taxon>Bacillati</taxon>
        <taxon>Vulcanimicrobiota</taxon>
        <taxon>Vulcanimicrobiia</taxon>
        <taxon>Vulcanimicrobiales</taxon>
        <taxon>Vulcanimicrobiaceae</taxon>
        <taxon>Vulcanimicrobium</taxon>
    </lineage>
</organism>
<evidence type="ECO:0000313" key="2">
    <source>
        <dbReference type="EMBL" id="BDE07691.1"/>
    </source>
</evidence>
<dbReference type="Proteomes" id="UP001317532">
    <property type="component" value="Chromosome"/>
</dbReference>
<proteinExistence type="predicted"/>
<protein>
    <submittedName>
        <fullName evidence="2">Uncharacterized protein</fullName>
    </submittedName>
</protein>
<dbReference type="EMBL" id="AP025523">
    <property type="protein sequence ID" value="BDE07691.1"/>
    <property type="molecule type" value="Genomic_DNA"/>
</dbReference>
<evidence type="ECO:0000256" key="1">
    <source>
        <dbReference type="SAM" id="MobiDB-lite"/>
    </source>
</evidence>
<keyword evidence="3" id="KW-1185">Reference proteome</keyword>
<gene>
    <name evidence="2" type="ORF">WPS_29670</name>
</gene>